<dbReference type="PROSITE" id="PS50294">
    <property type="entry name" value="WD_REPEATS_REGION"/>
    <property type="match status" value="6"/>
</dbReference>
<dbReference type="PANTHER" id="PTHR19853">
    <property type="entry name" value="WD REPEAT CONTAINING PROTEIN 3 WDR3"/>
    <property type="match status" value="1"/>
</dbReference>
<name>A0A0P5XCZ6_9CRUS</name>
<dbReference type="Pfam" id="PF25172">
    <property type="entry name" value="Beta-prop_WDR3_2nd"/>
    <property type="match status" value="1"/>
</dbReference>
<dbReference type="STRING" id="35525.A0A0P5XCZ6"/>
<evidence type="ECO:0000256" key="5">
    <source>
        <dbReference type="SAM" id="MobiDB-lite"/>
    </source>
</evidence>
<gene>
    <name evidence="6" type="ORF">APZ42_026499</name>
</gene>
<dbReference type="CDD" id="cd00200">
    <property type="entry name" value="WD40"/>
    <property type="match status" value="2"/>
</dbReference>
<dbReference type="Proteomes" id="UP000076858">
    <property type="component" value="Unassembled WGS sequence"/>
</dbReference>
<dbReference type="Gene3D" id="2.130.10.10">
    <property type="entry name" value="YVTN repeat-like/Quinoprotein amine dehydrogenase"/>
    <property type="match status" value="3"/>
</dbReference>
<organism evidence="6 7">
    <name type="scientific">Daphnia magna</name>
    <dbReference type="NCBI Taxonomy" id="35525"/>
    <lineage>
        <taxon>Eukaryota</taxon>
        <taxon>Metazoa</taxon>
        <taxon>Ecdysozoa</taxon>
        <taxon>Arthropoda</taxon>
        <taxon>Crustacea</taxon>
        <taxon>Branchiopoda</taxon>
        <taxon>Diplostraca</taxon>
        <taxon>Cladocera</taxon>
        <taxon>Anomopoda</taxon>
        <taxon>Daphniidae</taxon>
        <taxon>Daphnia</taxon>
    </lineage>
</organism>
<proteinExistence type="inferred from homology"/>
<feature type="compositionally biased region" description="Acidic residues" evidence="5">
    <location>
        <begin position="243"/>
        <end position="262"/>
    </location>
</feature>
<dbReference type="InterPro" id="IPR015943">
    <property type="entry name" value="WD40/YVTN_repeat-like_dom_sf"/>
</dbReference>
<dbReference type="GO" id="GO:0030515">
    <property type="term" value="F:snoRNA binding"/>
    <property type="evidence" value="ECO:0007669"/>
    <property type="project" value="TreeGrafter"/>
</dbReference>
<dbReference type="OrthoDB" id="407922at2759"/>
<dbReference type="Pfam" id="PF25173">
    <property type="entry name" value="Beta-prop_WDR3_1st"/>
    <property type="match status" value="1"/>
</dbReference>
<evidence type="ECO:0000313" key="6">
    <source>
        <dbReference type="EMBL" id="KZS09396.1"/>
    </source>
</evidence>
<dbReference type="SUPFAM" id="SSF50978">
    <property type="entry name" value="WD40 repeat-like"/>
    <property type="match status" value="1"/>
</dbReference>
<comment type="similarity">
    <text evidence="3">Belongs to the WD repeat WDR3/UTP12 family.</text>
</comment>
<dbReference type="Pfam" id="PF04003">
    <property type="entry name" value="Utp12"/>
    <property type="match status" value="1"/>
</dbReference>
<dbReference type="InterPro" id="IPR020472">
    <property type="entry name" value="WD40_PAC1"/>
</dbReference>
<feature type="coiled-coil region" evidence="4">
    <location>
        <begin position="761"/>
        <end position="788"/>
    </location>
</feature>
<evidence type="ECO:0000256" key="1">
    <source>
        <dbReference type="ARBA" id="ARBA00022574"/>
    </source>
</evidence>
<evidence type="ECO:0000313" key="7">
    <source>
        <dbReference type="Proteomes" id="UP000076858"/>
    </source>
</evidence>
<feature type="region of interest" description="Disordered" evidence="5">
    <location>
        <begin position="226"/>
        <end position="262"/>
    </location>
</feature>
<keyword evidence="1" id="KW-0853">WD repeat</keyword>
<comment type="caution">
    <text evidence="6">The sequence shown here is derived from an EMBL/GenBank/DDBJ whole genome shotgun (WGS) entry which is preliminary data.</text>
</comment>
<keyword evidence="2" id="KW-0677">Repeat</keyword>
<evidence type="ECO:0000256" key="4">
    <source>
        <dbReference type="SAM" id="Coils"/>
    </source>
</evidence>
<dbReference type="PRINTS" id="PR00320">
    <property type="entry name" value="GPROTEINBRPT"/>
</dbReference>
<dbReference type="InterPro" id="IPR001680">
    <property type="entry name" value="WD40_rpt"/>
</dbReference>
<dbReference type="AlphaFoldDB" id="A0A0P5XCZ6"/>
<dbReference type="PROSITE" id="PS50082">
    <property type="entry name" value="WD_REPEATS_2"/>
    <property type="match status" value="9"/>
</dbReference>
<dbReference type="InterPro" id="IPR036322">
    <property type="entry name" value="WD40_repeat_dom_sf"/>
</dbReference>
<dbReference type="SUPFAM" id="SSF117289">
    <property type="entry name" value="Nucleoporin domain"/>
    <property type="match status" value="1"/>
</dbReference>
<evidence type="ECO:0000256" key="3">
    <source>
        <dbReference type="ARBA" id="ARBA00038229"/>
    </source>
</evidence>
<dbReference type="PROSITE" id="PS00678">
    <property type="entry name" value="WD_REPEATS_1"/>
    <property type="match status" value="1"/>
</dbReference>
<dbReference type="GO" id="GO:0034388">
    <property type="term" value="C:Pwp2p-containing subcomplex of 90S preribosome"/>
    <property type="evidence" value="ECO:0007669"/>
    <property type="project" value="TreeGrafter"/>
</dbReference>
<reference evidence="6 7" key="1">
    <citation type="submission" date="2016-03" db="EMBL/GenBank/DDBJ databases">
        <title>EvidentialGene: Evidence-directed Construction of Genes on Genomes.</title>
        <authorList>
            <person name="Gilbert D.G."/>
            <person name="Choi J.-H."/>
            <person name="Mockaitis K."/>
            <person name="Colbourne J."/>
            <person name="Pfrender M."/>
        </authorList>
    </citation>
    <scope>NUCLEOTIDE SEQUENCE [LARGE SCALE GENOMIC DNA]</scope>
    <source>
        <strain evidence="6 7">Xinb3</strain>
        <tissue evidence="6">Complete organism</tissue>
    </source>
</reference>
<keyword evidence="7" id="KW-1185">Reference proteome</keyword>
<dbReference type="InterPro" id="IPR019775">
    <property type="entry name" value="WD40_repeat_CS"/>
</dbReference>
<dbReference type="FunFam" id="2.130.10.10:FF:000157">
    <property type="entry name" value="WD repeat domain 3"/>
    <property type="match status" value="1"/>
</dbReference>
<dbReference type="GO" id="GO:0030490">
    <property type="term" value="P:maturation of SSU-rRNA"/>
    <property type="evidence" value="ECO:0007669"/>
    <property type="project" value="TreeGrafter"/>
</dbReference>
<dbReference type="EMBL" id="LRGB01002076">
    <property type="protein sequence ID" value="KZS09396.1"/>
    <property type="molecule type" value="Genomic_DNA"/>
</dbReference>
<dbReference type="FunFam" id="2.130.10.10:FF:002025">
    <property type="entry name" value="Uncharacterized protein"/>
    <property type="match status" value="1"/>
</dbReference>
<dbReference type="PANTHER" id="PTHR19853:SF0">
    <property type="entry name" value="WD REPEAT-CONTAINING PROTEIN 3"/>
    <property type="match status" value="1"/>
</dbReference>
<dbReference type="SMART" id="SM00320">
    <property type="entry name" value="WD40"/>
    <property type="match status" value="11"/>
</dbReference>
<dbReference type="GO" id="GO:0032040">
    <property type="term" value="C:small-subunit processome"/>
    <property type="evidence" value="ECO:0007669"/>
    <property type="project" value="TreeGrafter"/>
</dbReference>
<sequence length="955" mass="107563">MGLTKQYLRYVPGPIFNVIASLKSNAVFVELRAQVGRYVAAGACENVIIWDSKTGEKINTLLGEKHCVTVLKTSPNNRQIAVGYEDGVVRLFDLHSGECLVTFSGHKSAVTCLSFDTDGMRLVSGAKDTNIIVWDTVSEAGLFRLSGHKGPITKCCFLESQNILVSSSIDTLVKFWDLDTHHCFKTLVGHRSEVWDMVVMKDDRYLVTGCSDSELRVWKIRFPNAEEEDEKQKATPKKARNDSDEEEKEDDDDEKDDEDDDNSILQCTKIGTILRQGRDRVLSMTTDASRSILACHGMDSIVELFRFHSEEEIQKIFSKRQRKFKKQNPDSKEEFTVALQDEVLRIKSIQASAKVKAIDIYVSSKEELKLLVLLRGNSFEIHVADTKISNKNEMTKVGALSIPGHRTDVRALSFSSDKIALASASGESLKIWNRGSQNCIRTMACDYALSILFATGDRNVIVATKTGKLQIFDIAAGRLLEEIPAHEKEAWSVAMSPDLRGIASGGADKKVKFWQFELVPDLAGEQMEEDGRGHGKRLSLAHTRTLQLEEDVLCVKFSPDHRLIAVSLLDSTVKIFFVDTLKFFLSLYGHKFPVLCMDISYDSSTIITGGADRNIKIWGLDFGDCHRSIFAHEDSILGLQFVSKTHLFFSCGKDGKLKQWDADNFENITTLSGHHGQVWTLAVSEDGKYVGTAGHDRSIRLWERTQEPLVLEDERETQREAEADQALALGEDRVIPGIKAGEEASLPGRKTVETERAAERIMEAVEVHKEVSQQLAEYRDKLDQHKQSGKDVSQTPVAPQTHPLMVAYDTTDPDRYLLKVLRQVKSSEVEEALLVLPFHYVCSLLTLLDQLLQKGWETELVMRILLFIVRVHHGPLSNTPSLLSILNRLQSVARKRVDEVRDRIGFNLAGLQYLQRELEEREAVQLFADASDRVKQKRKQRRNKDKAKQRAILTL</sequence>
<keyword evidence="4" id="KW-0175">Coiled coil</keyword>
<dbReference type="InterPro" id="IPR007148">
    <property type="entry name" value="SSU_processome_Utp12"/>
</dbReference>
<protein>
    <submittedName>
        <fullName evidence="6">WD repeat-containing protein 3</fullName>
    </submittedName>
</protein>
<accession>A0A0P5XCZ6</accession>
<dbReference type="InterPro" id="IPR051570">
    <property type="entry name" value="TBC1_cilium_biogenesis"/>
</dbReference>
<evidence type="ECO:0000256" key="2">
    <source>
        <dbReference type="ARBA" id="ARBA00022737"/>
    </source>
</evidence>